<dbReference type="Pfam" id="PF01232">
    <property type="entry name" value="Mannitol_dh"/>
    <property type="match status" value="1"/>
</dbReference>
<dbReference type="InterPro" id="IPR013328">
    <property type="entry name" value="6PGD_dom2"/>
</dbReference>
<gene>
    <name evidence="6" type="primary">uxaB</name>
    <name evidence="6" type="ORF">NCTC7582_01203</name>
</gene>
<evidence type="ECO:0000256" key="3">
    <source>
        <dbReference type="ARBA" id="ARBA00048615"/>
    </source>
</evidence>
<dbReference type="GO" id="GO:0009026">
    <property type="term" value="F:tagaturonate reductase activity"/>
    <property type="evidence" value="ECO:0007669"/>
    <property type="project" value="UniProtKB-EC"/>
</dbReference>
<name>A0A2X0XF57_9BACI</name>
<dbReference type="Pfam" id="PF08125">
    <property type="entry name" value="Mannitol_dh_C"/>
    <property type="match status" value="1"/>
</dbReference>
<comment type="catalytic activity">
    <reaction evidence="3">
        <text>D-mannitol 1-phosphate + NAD(+) = beta-D-fructose 6-phosphate + NADH + H(+)</text>
        <dbReference type="Rhea" id="RHEA:19661"/>
        <dbReference type="ChEBI" id="CHEBI:15378"/>
        <dbReference type="ChEBI" id="CHEBI:57540"/>
        <dbReference type="ChEBI" id="CHEBI:57634"/>
        <dbReference type="ChEBI" id="CHEBI:57945"/>
        <dbReference type="ChEBI" id="CHEBI:61381"/>
        <dbReference type="EC" id="1.1.1.17"/>
    </reaction>
</comment>
<dbReference type="Gene3D" id="1.10.1040.10">
    <property type="entry name" value="N-(1-d-carboxylethyl)-l-norvaline Dehydrogenase, domain 2"/>
    <property type="match status" value="1"/>
</dbReference>
<dbReference type="InterPro" id="IPR013131">
    <property type="entry name" value="Mannitol_DH_N"/>
</dbReference>
<evidence type="ECO:0000259" key="4">
    <source>
        <dbReference type="Pfam" id="PF01232"/>
    </source>
</evidence>
<keyword evidence="1 6" id="KW-0560">Oxidoreductase</keyword>
<dbReference type="GO" id="GO:0008926">
    <property type="term" value="F:mannitol-1-phosphate 5-dehydrogenase activity"/>
    <property type="evidence" value="ECO:0007669"/>
    <property type="project" value="UniProtKB-EC"/>
</dbReference>
<dbReference type="GO" id="GO:0005829">
    <property type="term" value="C:cytosol"/>
    <property type="evidence" value="ECO:0007669"/>
    <property type="project" value="TreeGrafter"/>
</dbReference>
<dbReference type="GO" id="GO:0019592">
    <property type="term" value="P:mannitol catabolic process"/>
    <property type="evidence" value="ECO:0007669"/>
    <property type="project" value="TreeGrafter"/>
</dbReference>
<dbReference type="RefSeq" id="WP_112116854.1">
    <property type="nucleotide sequence ID" value="NZ_DAMBGE010000004.1"/>
</dbReference>
<dbReference type="PANTHER" id="PTHR30524:SF0">
    <property type="entry name" value="ALTRONATE OXIDOREDUCTASE-RELATED"/>
    <property type="match status" value="1"/>
</dbReference>
<dbReference type="EC" id="1.1.1.58" evidence="6"/>
<dbReference type="InterPro" id="IPR036291">
    <property type="entry name" value="NAD(P)-bd_dom_sf"/>
</dbReference>
<dbReference type="SUPFAM" id="SSF51735">
    <property type="entry name" value="NAD(P)-binding Rossmann-fold domains"/>
    <property type="match status" value="1"/>
</dbReference>
<proteinExistence type="predicted"/>
<evidence type="ECO:0000259" key="5">
    <source>
        <dbReference type="Pfam" id="PF08125"/>
    </source>
</evidence>
<organism evidence="6 7">
    <name type="scientific">Lysinibacillus capsici</name>
    <dbReference type="NCBI Taxonomy" id="2115968"/>
    <lineage>
        <taxon>Bacteria</taxon>
        <taxon>Bacillati</taxon>
        <taxon>Bacillota</taxon>
        <taxon>Bacilli</taxon>
        <taxon>Bacillales</taxon>
        <taxon>Bacillaceae</taxon>
        <taxon>Lysinibacillus</taxon>
    </lineage>
</organism>
<dbReference type="Proteomes" id="UP000251431">
    <property type="component" value="Unassembled WGS sequence"/>
</dbReference>
<dbReference type="InterPro" id="IPR013118">
    <property type="entry name" value="Mannitol_DH_C"/>
</dbReference>
<evidence type="ECO:0000313" key="6">
    <source>
        <dbReference type="EMBL" id="SPT97644.1"/>
    </source>
</evidence>
<dbReference type="PANTHER" id="PTHR30524">
    <property type="entry name" value="MANNITOL-1-PHOSPHATE 5-DEHYDROGENASE"/>
    <property type="match status" value="1"/>
</dbReference>
<evidence type="ECO:0000313" key="7">
    <source>
        <dbReference type="Proteomes" id="UP000251431"/>
    </source>
</evidence>
<evidence type="ECO:0000256" key="2">
    <source>
        <dbReference type="ARBA" id="ARBA00023027"/>
    </source>
</evidence>
<dbReference type="Gene3D" id="3.40.50.720">
    <property type="entry name" value="NAD(P)-binding Rossmann-like Domain"/>
    <property type="match status" value="1"/>
</dbReference>
<reference evidence="6 7" key="1">
    <citation type="submission" date="2018-06" db="EMBL/GenBank/DDBJ databases">
        <authorList>
            <consortium name="Pathogen Informatics"/>
            <person name="Doyle S."/>
        </authorList>
    </citation>
    <scope>NUCLEOTIDE SEQUENCE [LARGE SCALE GENOMIC DNA]</scope>
    <source>
        <strain evidence="6 7">NCTC7582</strain>
    </source>
</reference>
<feature type="domain" description="Mannitol dehydrogenase N-terminal" evidence="4">
    <location>
        <begin position="6"/>
        <end position="225"/>
    </location>
</feature>
<keyword evidence="2" id="KW-0520">NAD</keyword>
<protein>
    <submittedName>
        <fullName evidence="6">Altronate oxidoreductase</fullName>
        <ecNumber evidence="6">1.1.1.58</ecNumber>
    </submittedName>
</protein>
<sequence>MKHPIKIMQIGDGNFIRGFFDLAVEKLQVPGSIVSVAATARGKTVKLLEEQQLQFTVMERGLKNGEIVEEETTIKIIQDTIHPYENWPTFLQYAQSETLEMIVSNTTEAGIYYENIPYPTACPTSYAAKLTVFLEQYYKHFQGEKQVAIVPLELIEQNGSTLKTICLQHAKDWKLPTAFNDWLATLTFCNTLVDRIVTGYPQDYQGEDALYTVCEPYFLFVIDQKEPFKHWPTSHDFPFVFDDLDMYRKRKVAILNGSHILLSAFGKIFNYTTVREAFSHAGVRAFIEKVTNDFTQRFQVDEHYQQDVFERFLNPFIEHQLYDIQLNELSKWQTRIAPYAETEIYYQALAIGIFAMNPTRFSVRESDQTIEKLTEIHNYFEQGHSEPMQQFIEQYFQCDAAEVIQQLSTITSLLEAIACDN</sequence>
<feature type="domain" description="Mannitol dehydrogenase C-terminal" evidence="5">
    <location>
        <begin position="243"/>
        <end position="352"/>
    </location>
</feature>
<dbReference type="AlphaFoldDB" id="A0A2X0XF57"/>
<accession>A0A2X0XF57</accession>
<dbReference type="EMBL" id="UAQE01000001">
    <property type="protein sequence ID" value="SPT97644.1"/>
    <property type="molecule type" value="Genomic_DNA"/>
</dbReference>
<dbReference type="InterPro" id="IPR008927">
    <property type="entry name" value="6-PGluconate_DH-like_C_sf"/>
</dbReference>
<evidence type="ECO:0000256" key="1">
    <source>
        <dbReference type="ARBA" id="ARBA00023002"/>
    </source>
</evidence>
<dbReference type="SUPFAM" id="SSF48179">
    <property type="entry name" value="6-phosphogluconate dehydrogenase C-terminal domain-like"/>
    <property type="match status" value="1"/>
</dbReference>